<dbReference type="Proteomes" id="UP000536746">
    <property type="component" value="Unassembled WGS sequence"/>
</dbReference>
<proteinExistence type="inferred from homology"/>
<evidence type="ECO:0000313" key="4">
    <source>
        <dbReference type="Proteomes" id="UP000536746"/>
    </source>
</evidence>
<comment type="caution">
    <text evidence="3">The sequence shown here is derived from an EMBL/GenBank/DDBJ whole genome shotgun (WGS) entry which is preliminary data.</text>
</comment>
<name>A0ABX2LZR3_9BURK</name>
<accession>A0ABX2LZR3</accession>
<evidence type="ECO:0000313" key="3">
    <source>
        <dbReference type="EMBL" id="NUU01501.1"/>
    </source>
</evidence>
<keyword evidence="1 3" id="KW-0413">Isomerase</keyword>
<evidence type="ECO:0000259" key="2">
    <source>
        <dbReference type="Pfam" id="PF01323"/>
    </source>
</evidence>
<comment type="similarity">
    <text evidence="1">Belongs to the GST superfamily. NadH family.</text>
</comment>
<dbReference type="InterPro" id="IPR036249">
    <property type="entry name" value="Thioredoxin-like_sf"/>
</dbReference>
<gene>
    <name evidence="3" type="ORF">HNO84_07825</name>
</gene>
<reference evidence="3 4" key="1">
    <citation type="journal article" date="2020" name="Front. Plant Sci.">
        <title>Isolation of Rhizosphere Bacteria That Improve Quality and Water Stress Tolerance in Greenhouse Ornamentals.</title>
        <authorList>
            <person name="Nordstedt N.P."/>
            <person name="Jones M.L."/>
        </authorList>
    </citation>
    <scope>NUCLEOTIDE SEQUENCE [LARGE SCALE GENOMIC DNA]</scope>
    <source>
        <strain evidence="3 4">C6C2</strain>
    </source>
</reference>
<dbReference type="InterPro" id="IPR014440">
    <property type="entry name" value="HCCAis_GSTk"/>
</dbReference>
<dbReference type="SUPFAM" id="SSF52833">
    <property type="entry name" value="Thioredoxin-like"/>
    <property type="match status" value="1"/>
</dbReference>
<feature type="domain" description="DSBA-like thioredoxin" evidence="2">
    <location>
        <begin position="6"/>
        <end position="191"/>
    </location>
</feature>
<dbReference type="EMBL" id="JABFMT010000006">
    <property type="protein sequence ID" value="NUU01501.1"/>
    <property type="molecule type" value="Genomic_DNA"/>
</dbReference>
<dbReference type="PANTHER" id="PTHR42943:SF2">
    <property type="entry name" value="GLUTATHIONE S-TRANSFERASE KAPPA 1"/>
    <property type="match status" value="1"/>
</dbReference>
<keyword evidence="4" id="KW-1185">Reference proteome</keyword>
<dbReference type="CDD" id="cd03022">
    <property type="entry name" value="DsbA_HCCA_Iso"/>
    <property type="match status" value="1"/>
</dbReference>
<dbReference type="InterPro" id="IPR001853">
    <property type="entry name" value="DSBA-like_thioredoxin_dom"/>
</dbReference>
<organism evidence="3 4">
    <name type="scientific">Herbaspirillum robiniae</name>
    <dbReference type="NCBI Taxonomy" id="2014887"/>
    <lineage>
        <taxon>Bacteria</taxon>
        <taxon>Pseudomonadati</taxon>
        <taxon>Pseudomonadota</taxon>
        <taxon>Betaproteobacteria</taxon>
        <taxon>Burkholderiales</taxon>
        <taxon>Oxalobacteraceae</taxon>
        <taxon>Herbaspirillum</taxon>
    </lineage>
</organism>
<dbReference type="InterPro" id="IPR044087">
    <property type="entry name" value="NahD-like"/>
</dbReference>
<sequence>MSAPAIEFWFDFGSSYSYLSMMRIEAEAAKAGVVVQWKPFLLGPVFQALGWSTSPFVLQKEKGEYAWKDMQRQCRKYGLPWRQPSRFPRAAVPPTRVALANAGRPWVGEFCRRVMQLNFAEDRDIDRPETTLEILRGMDLPAEHIWEEAQSEQWRARLRAQTAAARWRGVFGAPTFFVGREMFWGNDRLDDALACCARSGSTVEKAAD</sequence>
<dbReference type="PIRSF" id="PIRSF006386">
    <property type="entry name" value="HCCAis_GSTk"/>
    <property type="match status" value="1"/>
</dbReference>
<dbReference type="Pfam" id="PF01323">
    <property type="entry name" value="DSBA"/>
    <property type="match status" value="1"/>
</dbReference>
<dbReference type="RefSeq" id="WP_079217707.1">
    <property type="nucleotide sequence ID" value="NZ_CP018845.1"/>
</dbReference>
<comment type="catalytic activity">
    <reaction evidence="1">
        <text>2-hydroxychromene-2-carboxylate = (3E)-4-(2-hydroxyphenyl)-2-oxobut-3-enoate</text>
        <dbReference type="Rhea" id="RHEA:27401"/>
        <dbReference type="ChEBI" id="CHEBI:59350"/>
        <dbReference type="ChEBI" id="CHEBI:59353"/>
        <dbReference type="EC" id="5.99.1.4"/>
    </reaction>
</comment>
<dbReference type="PANTHER" id="PTHR42943">
    <property type="entry name" value="GLUTATHIONE S-TRANSFERASE KAPPA"/>
    <property type="match status" value="1"/>
</dbReference>
<dbReference type="EC" id="5.99.1.4" evidence="1"/>
<protein>
    <recommendedName>
        <fullName evidence="1">2-hydroxychromene-2-carboxylate isomerase</fullName>
        <ecNumber evidence="1">5.99.1.4</ecNumber>
    </recommendedName>
</protein>
<evidence type="ECO:0000256" key="1">
    <source>
        <dbReference type="PIRNR" id="PIRNR006386"/>
    </source>
</evidence>
<dbReference type="GO" id="GO:0016853">
    <property type="term" value="F:isomerase activity"/>
    <property type="evidence" value="ECO:0007669"/>
    <property type="project" value="UniProtKB-KW"/>
</dbReference>
<dbReference type="Gene3D" id="3.40.30.10">
    <property type="entry name" value="Glutaredoxin"/>
    <property type="match status" value="1"/>
</dbReference>
<dbReference type="InterPro" id="IPR051924">
    <property type="entry name" value="GST_Kappa/NadH"/>
</dbReference>